<dbReference type="Gene3D" id="3.20.20.450">
    <property type="entry name" value="EAL domain"/>
    <property type="match status" value="1"/>
</dbReference>
<evidence type="ECO:0000313" key="4">
    <source>
        <dbReference type="EMBL" id="AKJ95486.1"/>
    </source>
</evidence>
<gene>
    <name evidence="4" type="ORF">TVD_09015</name>
</gene>
<dbReference type="SMART" id="SM00052">
    <property type="entry name" value="EAL"/>
    <property type="match status" value="1"/>
</dbReference>
<dbReference type="EMBL" id="CP011367">
    <property type="protein sequence ID" value="AKJ95486.1"/>
    <property type="molecule type" value="Genomic_DNA"/>
</dbReference>
<dbReference type="InterPro" id="IPR035919">
    <property type="entry name" value="EAL_sf"/>
</dbReference>
<feature type="domain" description="EAL" evidence="3">
    <location>
        <begin position="560"/>
        <end position="816"/>
    </location>
</feature>
<dbReference type="PROSITE" id="PS50883">
    <property type="entry name" value="EAL"/>
    <property type="match status" value="1"/>
</dbReference>
<dbReference type="KEGG" id="tvr:TVD_09015"/>
<dbReference type="PATRIC" id="fig|106634.4.peg.1844"/>
<name>A0A0G3G9H1_9GAMM</name>
<dbReference type="InterPro" id="IPR001633">
    <property type="entry name" value="EAL_dom"/>
</dbReference>
<dbReference type="PROSITE" id="PS50110">
    <property type="entry name" value="RESPONSE_REGULATORY"/>
    <property type="match status" value="1"/>
</dbReference>
<dbReference type="Gene3D" id="3.30.70.270">
    <property type="match status" value="1"/>
</dbReference>
<dbReference type="STRING" id="106634.TVD_09015"/>
<dbReference type="CDD" id="cd01948">
    <property type="entry name" value="EAL"/>
    <property type="match status" value="1"/>
</dbReference>
<proteinExistence type="predicted"/>
<dbReference type="SUPFAM" id="SSF141868">
    <property type="entry name" value="EAL domain-like"/>
    <property type="match status" value="1"/>
</dbReference>
<accession>A0A0G3G9H1</accession>
<evidence type="ECO:0000259" key="2">
    <source>
        <dbReference type="PROSITE" id="PS50110"/>
    </source>
</evidence>
<dbReference type="AlphaFoldDB" id="A0A0G3G9H1"/>
<evidence type="ECO:0000259" key="3">
    <source>
        <dbReference type="PROSITE" id="PS50883"/>
    </source>
</evidence>
<reference evidence="4 5" key="1">
    <citation type="submission" date="2015-04" db="EMBL/GenBank/DDBJ databases">
        <title>Complete Sequence for the Genome of the Thioalkalivibrio versutus D301.</title>
        <authorList>
            <person name="Mu T."/>
            <person name="Zhou J."/>
            <person name="Xu X."/>
        </authorList>
    </citation>
    <scope>NUCLEOTIDE SEQUENCE [LARGE SCALE GENOMIC DNA]</scope>
    <source>
        <strain evidence="4 5">D301</strain>
    </source>
</reference>
<feature type="domain" description="Response regulatory" evidence="2">
    <location>
        <begin position="262"/>
        <end position="375"/>
    </location>
</feature>
<comment type="caution">
    <text evidence="1">Lacks conserved residue(s) required for the propagation of feature annotation.</text>
</comment>
<dbReference type="Proteomes" id="UP000064201">
    <property type="component" value="Chromosome"/>
</dbReference>
<dbReference type="Pfam" id="PF00563">
    <property type="entry name" value="EAL"/>
    <property type="match status" value="1"/>
</dbReference>
<dbReference type="InterPro" id="IPR043128">
    <property type="entry name" value="Rev_trsase/Diguanyl_cyclase"/>
</dbReference>
<keyword evidence="5" id="KW-1185">Reference proteome</keyword>
<dbReference type="GO" id="GO:0071111">
    <property type="term" value="F:cyclic-guanylate-specific phosphodiesterase activity"/>
    <property type="evidence" value="ECO:0007669"/>
    <property type="project" value="InterPro"/>
</dbReference>
<dbReference type="PANTHER" id="PTHR33121">
    <property type="entry name" value="CYCLIC DI-GMP PHOSPHODIESTERASE PDEF"/>
    <property type="match status" value="1"/>
</dbReference>
<evidence type="ECO:0008006" key="6">
    <source>
        <dbReference type="Google" id="ProtNLM"/>
    </source>
</evidence>
<evidence type="ECO:0000256" key="1">
    <source>
        <dbReference type="PROSITE-ProRule" id="PRU00169"/>
    </source>
</evidence>
<dbReference type="InterPro" id="IPR050706">
    <property type="entry name" value="Cyclic-di-GMP_PDE-like"/>
</dbReference>
<dbReference type="RefSeq" id="WP_047251409.1">
    <property type="nucleotide sequence ID" value="NZ_CP011367.1"/>
</dbReference>
<sequence>MMHNSETQSSGGASDALDTDFLKKLPKVVDDLRDRWYIVRQRGFRPQDVMDVRGITRALVSGLTGSAMDDSFTTARRIDERLAQYTSTTVRPNPADLETIGALVLRLRESVRGEVPFAAYDAETAAPAPTLQRPLVCLFGADASPESETALLLGIHGYAVIACADEAALPHPGDTTPPDVMIAELAAMDDAELSRLVHLRDGSLPGVPLVILAPVSGGAAGQAELHVLRAGADALLKRPVTDLNLVGAIRGLVQDDFLTPYRVLMLGADAGSVEEPASMLRQAGLEVGISVDPLEVVDRVVDGRPEAVVIAGSLPGVTAEEIGRLLLPHDMSLDIPLLALGVPGAPDGSPGNGMLDYLPPASTDADIVCRVRARAAWHRRIRSRAHGQAVRDRSPTLVHPLEFERLVLCHLDGLDPAQGAAVVLQWAFDDPGALLARLGPIDYQQTRNQFVRRVREAMAPGDLVVSHGEAGLIAIAQRKDVKEIVELAQRVHEQTAGAAVSGLPGGTVAASIGVGQVMWERPLKALDRAIALCSEARDSGGNRVRLDPELLTPDLEVEERNHWRRTIAHAIKEKRLFPVFQPIANISGSDQIERHEVLLRIREPNGKILLPGQFVEMAERLELDRHLDRWVISNALGILNARTVSHPQSRLFVKMSRGSLGDSSFLPWLGKQLAVHPVWPGSLVLQLREGDVLGRMDQLSAFGDALRDLEIRIALEHFGASTDADTRRMLAEMRPDYVKIARELTVGLHHSATPSLRLNGLLGQAKEVGAYTMASYVEDADGLALLWQAQIDLVQGNFIRQPEEELRYELEFPGLDDAG</sequence>
<dbReference type="PANTHER" id="PTHR33121:SF23">
    <property type="entry name" value="CYCLIC DI-GMP PHOSPHODIESTERASE PDEB"/>
    <property type="match status" value="1"/>
</dbReference>
<evidence type="ECO:0000313" key="5">
    <source>
        <dbReference type="Proteomes" id="UP000064201"/>
    </source>
</evidence>
<dbReference type="GO" id="GO:0000160">
    <property type="term" value="P:phosphorelay signal transduction system"/>
    <property type="evidence" value="ECO:0007669"/>
    <property type="project" value="InterPro"/>
</dbReference>
<protein>
    <recommendedName>
        <fullName evidence="6">EAL domain-containing protein</fullName>
    </recommendedName>
</protein>
<dbReference type="InterPro" id="IPR001789">
    <property type="entry name" value="Sig_transdc_resp-reg_receiver"/>
</dbReference>
<dbReference type="OrthoDB" id="9812260at2"/>
<organism evidence="4 5">
    <name type="scientific">Thioalkalivibrio versutus</name>
    <dbReference type="NCBI Taxonomy" id="106634"/>
    <lineage>
        <taxon>Bacteria</taxon>
        <taxon>Pseudomonadati</taxon>
        <taxon>Pseudomonadota</taxon>
        <taxon>Gammaproteobacteria</taxon>
        <taxon>Chromatiales</taxon>
        <taxon>Ectothiorhodospiraceae</taxon>
        <taxon>Thioalkalivibrio</taxon>
    </lineage>
</organism>